<dbReference type="Gene3D" id="3.40.50.300">
    <property type="entry name" value="P-loop containing nucleotide triphosphate hydrolases"/>
    <property type="match status" value="1"/>
</dbReference>
<dbReference type="InterPro" id="IPR019489">
    <property type="entry name" value="Clp_ATPase_C"/>
</dbReference>
<dbReference type="EMBL" id="ABJB011069329">
    <property type="status" value="NOT_ANNOTATED_CDS"/>
    <property type="molecule type" value="Genomic_DNA"/>
</dbReference>
<evidence type="ECO:0000313" key="7">
    <source>
        <dbReference type="Proteomes" id="UP000001555"/>
    </source>
</evidence>
<dbReference type="InterPro" id="IPR059188">
    <property type="entry name" value="Znf_CLPX-like"/>
</dbReference>
<evidence type="ECO:0000313" key="5">
    <source>
        <dbReference type="EMBL" id="EEC09235.1"/>
    </source>
</evidence>
<organism>
    <name type="scientific">Ixodes scapularis</name>
    <name type="common">Black-legged tick</name>
    <name type="synonym">Deer tick</name>
    <dbReference type="NCBI Taxonomy" id="6945"/>
    <lineage>
        <taxon>Eukaryota</taxon>
        <taxon>Metazoa</taxon>
        <taxon>Ecdysozoa</taxon>
        <taxon>Arthropoda</taxon>
        <taxon>Chelicerata</taxon>
        <taxon>Arachnida</taxon>
        <taxon>Acari</taxon>
        <taxon>Parasitiformes</taxon>
        <taxon>Ixodida</taxon>
        <taxon>Ixodoidea</taxon>
        <taxon>Ixodidae</taxon>
        <taxon>Ixodinae</taxon>
        <taxon>Ixodes</taxon>
    </lineage>
</organism>
<reference evidence="6" key="2">
    <citation type="submission" date="2020-05" db="UniProtKB">
        <authorList>
            <consortium name="EnsemblMetazoa"/>
        </authorList>
    </citation>
    <scope>IDENTIFICATION</scope>
    <source>
        <strain evidence="6">wikel</strain>
    </source>
</reference>
<keyword evidence="7" id="KW-1185">Reference proteome</keyword>
<feature type="region of interest" description="Disordered" evidence="3">
    <location>
        <begin position="66"/>
        <end position="97"/>
    </location>
</feature>
<dbReference type="GO" id="GO:0006508">
    <property type="term" value="P:proteolysis"/>
    <property type="evidence" value="ECO:0007669"/>
    <property type="project" value="UniProtKB-KW"/>
</dbReference>
<dbReference type="OrthoDB" id="1721884at2759"/>
<evidence type="ECO:0000313" key="6">
    <source>
        <dbReference type="EnsemblMetazoa" id="ISCW007470-PA"/>
    </source>
</evidence>
<dbReference type="GO" id="GO:0008233">
    <property type="term" value="F:peptidase activity"/>
    <property type="evidence" value="ECO:0007669"/>
    <property type="project" value="UniProtKB-KW"/>
</dbReference>
<evidence type="ECO:0000256" key="2">
    <source>
        <dbReference type="ARBA" id="ARBA00022840"/>
    </source>
</evidence>
<dbReference type="InterPro" id="IPR059067">
    <property type="entry name" value="Znf_ribbon_CLPX-like"/>
</dbReference>
<dbReference type="HOGENOM" id="CLU_774533_0_0_1"/>
<accession>B7PRL3</accession>
<evidence type="ECO:0000259" key="4">
    <source>
        <dbReference type="PROSITE" id="PS51902"/>
    </source>
</evidence>
<dbReference type="PaxDb" id="6945-B7PRL3"/>
<dbReference type="VEuPathDB" id="VectorBase:ISCW007470"/>
<dbReference type="PANTHER" id="PTHR48102">
    <property type="entry name" value="ATP-DEPENDENT CLP PROTEASE ATP-BINDING SUBUNIT CLPX-LIKE, MITOCHONDRIAL-RELATED"/>
    <property type="match status" value="1"/>
</dbReference>
<dbReference type="EnsemblMetazoa" id="ISCW007470-RA">
    <property type="protein sequence ID" value="ISCW007470-PA"/>
    <property type="gene ID" value="ISCW007470"/>
</dbReference>
<dbReference type="GO" id="GO:0008270">
    <property type="term" value="F:zinc ion binding"/>
    <property type="evidence" value="ECO:0007669"/>
    <property type="project" value="InterPro"/>
</dbReference>
<dbReference type="Pfam" id="PF26040">
    <property type="entry name" value="Zn_ribbon_CLPX_N"/>
    <property type="match status" value="1"/>
</dbReference>
<evidence type="ECO:0000256" key="3">
    <source>
        <dbReference type="SAM" id="MobiDB-lite"/>
    </source>
</evidence>
<feature type="region of interest" description="Disordered" evidence="3">
    <location>
        <begin position="181"/>
        <end position="204"/>
    </location>
</feature>
<dbReference type="EMBL" id="ABJB010471569">
    <property type="status" value="NOT_ANNOTATED_CDS"/>
    <property type="molecule type" value="Genomic_DNA"/>
</dbReference>
<dbReference type="PANTHER" id="PTHR48102:SF7">
    <property type="entry name" value="ATP-DEPENDENT CLP PROTEASE ATP-BINDING SUBUNIT CLPX-LIKE, MITOCHONDRIAL"/>
    <property type="match status" value="1"/>
</dbReference>
<dbReference type="InterPro" id="IPR027417">
    <property type="entry name" value="P-loop_NTPase"/>
</dbReference>
<dbReference type="InterPro" id="IPR050052">
    <property type="entry name" value="ATP-dep_Clp_protease_ClpX"/>
</dbReference>
<feature type="domain" description="ClpX-type ZB" evidence="4">
    <location>
        <begin position="93"/>
        <end position="146"/>
    </location>
</feature>
<reference evidence="5 7" key="1">
    <citation type="submission" date="2008-03" db="EMBL/GenBank/DDBJ databases">
        <title>Annotation of Ixodes scapularis.</title>
        <authorList>
            <consortium name="Ixodes scapularis Genome Project Consortium"/>
            <person name="Caler E."/>
            <person name="Hannick L.I."/>
            <person name="Bidwell S."/>
            <person name="Joardar V."/>
            <person name="Thiagarajan M."/>
            <person name="Amedeo P."/>
            <person name="Galinsky K.J."/>
            <person name="Schobel S."/>
            <person name="Inman J."/>
            <person name="Hostetler J."/>
            <person name="Miller J."/>
            <person name="Hammond M."/>
            <person name="Megy K."/>
            <person name="Lawson D."/>
            <person name="Kodira C."/>
            <person name="Sutton G."/>
            <person name="Meyer J."/>
            <person name="Hill C.A."/>
            <person name="Birren B."/>
            <person name="Nene V."/>
            <person name="Collins F."/>
            <person name="Alarcon-Chaidez F."/>
            <person name="Wikel S."/>
            <person name="Strausberg R."/>
        </authorList>
    </citation>
    <scope>NUCLEOTIDE SEQUENCE [LARGE SCALE GENOMIC DNA]</scope>
    <source>
        <strain evidence="7">Wikel</strain>
        <strain evidence="5">Wikel colony</strain>
    </source>
</reference>
<dbReference type="EMBL" id="ABJB011112142">
    <property type="status" value="NOT_ANNOTATED_CDS"/>
    <property type="molecule type" value="Genomic_DNA"/>
</dbReference>
<dbReference type="GO" id="GO:0005524">
    <property type="term" value="F:ATP binding"/>
    <property type="evidence" value="ECO:0007669"/>
    <property type="project" value="UniProtKB-KW"/>
</dbReference>
<dbReference type="SUPFAM" id="SSF52540">
    <property type="entry name" value="P-loop containing nucleoside triphosphate hydrolases"/>
    <property type="match status" value="1"/>
</dbReference>
<name>B7PRL3_IXOSC</name>
<gene>
    <name evidence="5" type="ORF">IscW_ISCW007470</name>
</gene>
<evidence type="ECO:0000256" key="1">
    <source>
        <dbReference type="ARBA" id="ARBA00022741"/>
    </source>
</evidence>
<keyword evidence="8" id="KW-1267">Proteomics identification</keyword>
<sequence length="358" mass="38420">MSAIRCRVNPTRSFFLRKVAKKDRLSQGGQGASSPLRKSLLPPLCSGFPDHRLLLVATLRTAVGGSGDGDTGLRGNAGGGGNVDKGTGASSAGGRGGNRDGHLCCPKCGNPCTHVETFVSSTRFVKCDKCHHFFVVLSDVDTKKTLKEARIGSDKSGAVRKPPPPPKKYLGFGAPVLDSPGRRAASQAGLANASPHSSASDDNAERDALLRGVEARDLIEFGMIPEFVGRFPVLVPFHSLSEDMLVQILTEPRNALVPQYQMLFGMDKVELTFDQDALRAIARLAMERKTGARGLRAIMETILLEPMFEIPGSDVVSVHISHECAMGKCAPLYIKGRPGDREMYDDVPPPDQERAVSS</sequence>
<dbReference type="Pfam" id="PF10431">
    <property type="entry name" value="ClpB_D2-small"/>
    <property type="match status" value="1"/>
</dbReference>
<keyword evidence="2" id="KW-0067">ATP-binding</keyword>
<dbReference type="GO" id="GO:0046983">
    <property type="term" value="F:protein dimerization activity"/>
    <property type="evidence" value="ECO:0007669"/>
    <property type="project" value="InterPro"/>
</dbReference>
<keyword evidence="5" id="KW-0645">Protease</keyword>
<keyword evidence="5" id="KW-0378">Hydrolase</keyword>
<dbReference type="PROSITE" id="PS51902">
    <property type="entry name" value="CLPX_ZB"/>
    <property type="match status" value="1"/>
</dbReference>
<dbReference type="VEuPathDB" id="VectorBase:ISCI007470"/>
<keyword evidence="1" id="KW-0547">Nucleotide-binding</keyword>
<dbReference type="Gene3D" id="1.10.8.60">
    <property type="match status" value="1"/>
</dbReference>
<dbReference type="VEuPathDB" id="VectorBase:ISCP_007998"/>
<dbReference type="FunFam" id="1.10.8.60:FF:000002">
    <property type="entry name" value="ATP-dependent Clp protease ATP-binding subunit ClpX"/>
    <property type="match status" value="1"/>
</dbReference>
<dbReference type="EMBL" id="DS773447">
    <property type="protein sequence ID" value="EEC09235.1"/>
    <property type="molecule type" value="Genomic_DNA"/>
</dbReference>
<dbReference type="EMBL" id="ABJB010842622">
    <property type="status" value="NOT_ANNOTATED_CDS"/>
    <property type="molecule type" value="Genomic_DNA"/>
</dbReference>
<dbReference type="Proteomes" id="UP000001555">
    <property type="component" value="Unassembled WGS sequence"/>
</dbReference>
<feature type="compositionally biased region" description="Gly residues" evidence="3">
    <location>
        <begin position="66"/>
        <end position="83"/>
    </location>
</feature>
<dbReference type="SMART" id="SM01086">
    <property type="entry name" value="ClpB_D2-small"/>
    <property type="match status" value="1"/>
</dbReference>
<dbReference type="AlphaFoldDB" id="B7PRL3"/>
<protein>
    <submittedName>
        <fullName evidence="5 6">ATP-dependent Clp-type protease, putative</fullName>
    </submittedName>
</protein>
<dbReference type="STRING" id="6945.B7PRL3"/>
<proteinExistence type="evidence at protein level"/>
<evidence type="ECO:0007829" key="8">
    <source>
        <dbReference type="PeptideAtlas" id="B7PRL3"/>
    </source>
</evidence>
<dbReference type="InParanoid" id="B7PRL3"/>